<dbReference type="AlphaFoldDB" id="A0A521F159"/>
<keyword evidence="1" id="KW-0812">Transmembrane</keyword>
<feature type="transmembrane region" description="Helical" evidence="1">
    <location>
        <begin position="116"/>
        <end position="135"/>
    </location>
</feature>
<evidence type="ECO:0000256" key="1">
    <source>
        <dbReference type="SAM" id="Phobius"/>
    </source>
</evidence>
<dbReference type="Proteomes" id="UP000317593">
    <property type="component" value="Unassembled WGS sequence"/>
</dbReference>
<accession>A0A521F159</accession>
<feature type="transmembrane region" description="Helical" evidence="1">
    <location>
        <begin position="56"/>
        <end position="79"/>
    </location>
</feature>
<gene>
    <name evidence="2" type="ORF">SAMN06265218_12131</name>
</gene>
<reference evidence="2 3" key="1">
    <citation type="submission" date="2017-05" db="EMBL/GenBank/DDBJ databases">
        <authorList>
            <person name="Varghese N."/>
            <person name="Submissions S."/>
        </authorList>
    </citation>
    <scope>NUCLEOTIDE SEQUENCE [LARGE SCALE GENOMIC DNA]</scope>
    <source>
        <strain evidence="2 3">DSM 21194</strain>
    </source>
</reference>
<proteinExistence type="predicted"/>
<organism evidence="2 3">
    <name type="scientific">Fodinibius sediminis</name>
    <dbReference type="NCBI Taxonomy" id="1214077"/>
    <lineage>
        <taxon>Bacteria</taxon>
        <taxon>Pseudomonadati</taxon>
        <taxon>Balneolota</taxon>
        <taxon>Balneolia</taxon>
        <taxon>Balneolales</taxon>
        <taxon>Balneolaceae</taxon>
        <taxon>Fodinibius</taxon>
    </lineage>
</organism>
<protein>
    <submittedName>
        <fullName evidence="2">Uncharacterized protein</fullName>
    </submittedName>
</protein>
<dbReference type="EMBL" id="FXTH01000021">
    <property type="protein sequence ID" value="SMO89944.1"/>
    <property type="molecule type" value="Genomic_DNA"/>
</dbReference>
<sequence length="150" mass="16573">MNMPDKRPISFYALLTLLFFQSASGLYGGGALILDTTGNFLQLPTALLEGTPFQDFLIPGIILFTVLGIFPLIVFVGLWRRKMWAWLGAVMVSIALIIWIGVEIAMIGYASEPPLQLIYGLVGIALLILTQLPAVRKILQSKPIHHETNH</sequence>
<keyword evidence="1" id="KW-1133">Transmembrane helix</keyword>
<evidence type="ECO:0000313" key="3">
    <source>
        <dbReference type="Proteomes" id="UP000317593"/>
    </source>
</evidence>
<keyword evidence="3" id="KW-1185">Reference proteome</keyword>
<keyword evidence="1" id="KW-0472">Membrane</keyword>
<name>A0A521F159_9BACT</name>
<feature type="transmembrane region" description="Helical" evidence="1">
    <location>
        <begin position="86"/>
        <end position="110"/>
    </location>
</feature>
<evidence type="ECO:0000313" key="2">
    <source>
        <dbReference type="EMBL" id="SMO89944.1"/>
    </source>
</evidence>